<dbReference type="RefSeq" id="XP_021841950.1">
    <property type="nucleotide sequence ID" value="XM_021986258.2"/>
</dbReference>
<dbReference type="GO" id="GO:0008289">
    <property type="term" value="F:lipid binding"/>
    <property type="evidence" value="ECO:0007669"/>
    <property type="project" value="InterPro"/>
</dbReference>
<keyword evidence="4" id="KW-0336">GPI-anchor</keyword>
<dbReference type="GeneID" id="110782149"/>
<feature type="chain" id="PRO_5040287127" evidence="10">
    <location>
        <begin position="24"/>
        <end position="165"/>
    </location>
</feature>
<dbReference type="SMART" id="SM00499">
    <property type="entry name" value="AAI"/>
    <property type="match status" value="1"/>
</dbReference>
<dbReference type="FunFam" id="1.10.110.10:FF:000001">
    <property type="entry name" value="Bifunctional inhibitor/lipid-transfer protein/seed storage 2S albumin superfamily protein"/>
    <property type="match status" value="1"/>
</dbReference>
<feature type="domain" description="Bifunctional inhibitor/plant lipid transfer protein/seed storage helical" evidence="11">
    <location>
        <begin position="31"/>
        <end position="110"/>
    </location>
</feature>
<dbReference type="InterPro" id="IPR043325">
    <property type="entry name" value="LTSS"/>
</dbReference>
<dbReference type="Proteomes" id="UP000813463">
    <property type="component" value="Chromosome 5"/>
</dbReference>
<feature type="compositionally biased region" description="Low complexity" evidence="9">
    <location>
        <begin position="113"/>
        <end position="123"/>
    </location>
</feature>
<dbReference type="KEGG" id="soe:110782149"/>
<dbReference type="InterPro" id="IPR036312">
    <property type="entry name" value="Bifun_inhib/LTP/seed_sf"/>
</dbReference>
<feature type="compositionally biased region" description="Low complexity" evidence="9">
    <location>
        <begin position="130"/>
        <end position="140"/>
    </location>
</feature>
<evidence type="ECO:0000256" key="9">
    <source>
        <dbReference type="SAM" id="MobiDB-lite"/>
    </source>
</evidence>
<evidence type="ECO:0000256" key="10">
    <source>
        <dbReference type="SAM" id="SignalP"/>
    </source>
</evidence>
<dbReference type="Pfam" id="PF14368">
    <property type="entry name" value="LTP_2"/>
    <property type="match status" value="1"/>
</dbReference>
<feature type="region of interest" description="Disordered" evidence="9">
    <location>
        <begin position="110"/>
        <end position="144"/>
    </location>
</feature>
<keyword evidence="5 10" id="KW-0732">Signal</keyword>
<dbReference type="AlphaFoldDB" id="A0A9R0JPM6"/>
<evidence type="ECO:0000256" key="3">
    <source>
        <dbReference type="ARBA" id="ARBA00022475"/>
    </source>
</evidence>
<dbReference type="InterPro" id="IPR000528">
    <property type="entry name" value="Plant_nsLTP"/>
</dbReference>
<keyword evidence="4" id="KW-0472">Membrane</keyword>
<evidence type="ECO:0000256" key="8">
    <source>
        <dbReference type="ARBA" id="ARBA00023288"/>
    </source>
</evidence>
<comment type="subcellular location">
    <subcellularLocation>
        <location evidence="1">Cell membrane</location>
        <topology evidence="1">Lipid-anchor</topology>
        <topology evidence="1">GPI-anchor</topology>
    </subcellularLocation>
</comment>
<proteinExistence type="inferred from homology"/>
<dbReference type="OrthoDB" id="911994at2759"/>
<dbReference type="InterPro" id="IPR016140">
    <property type="entry name" value="Bifunc_inhib/LTP/seed_store"/>
</dbReference>
<keyword evidence="3" id="KW-1003">Cell membrane</keyword>
<keyword evidence="8" id="KW-0449">Lipoprotein</keyword>
<name>A0A9R0JPM6_SPIOL</name>
<evidence type="ECO:0000256" key="6">
    <source>
        <dbReference type="ARBA" id="ARBA00023157"/>
    </source>
</evidence>
<dbReference type="GO" id="GO:0005886">
    <property type="term" value="C:plasma membrane"/>
    <property type="evidence" value="ECO:0007669"/>
    <property type="project" value="UniProtKB-SubCell"/>
</dbReference>
<dbReference type="Gene3D" id="1.10.110.10">
    <property type="entry name" value="Plant lipid-transfer and hydrophobic proteins"/>
    <property type="match status" value="1"/>
</dbReference>
<evidence type="ECO:0000313" key="12">
    <source>
        <dbReference type="Proteomes" id="UP000813463"/>
    </source>
</evidence>
<feature type="signal peptide" evidence="10">
    <location>
        <begin position="1"/>
        <end position="23"/>
    </location>
</feature>
<evidence type="ECO:0000256" key="4">
    <source>
        <dbReference type="ARBA" id="ARBA00022622"/>
    </source>
</evidence>
<gene>
    <name evidence="13" type="primary">LOC110782149</name>
</gene>
<dbReference type="CDD" id="cd00010">
    <property type="entry name" value="AAI_LTSS"/>
    <property type="match status" value="1"/>
</dbReference>
<accession>A0A9R0JPM6</accession>
<evidence type="ECO:0000256" key="7">
    <source>
        <dbReference type="ARBA" id="ARBA00023180"/>
    </source>
</evidence>
<dbReference type="PRINTS" id="PR00382">
    <property type="entry name" value="LIPIDTRNSFER"/>
</dbReference>
<evidence type="ECO:0000256" key="5">
    <source>
        <dbReference type="ARBA" id="ARBA00022729"/>
    </source>
</evidence>
<evidence type="ECO:0000256" key="2">
    <source>
        <dbReference type="ARBA" id="ARBA00009748"/>
    </source>
</evidence>
<dbReference type="PANTHER" id="PTHR33044">
    <property type="entry name" value="BIFUNCTIONAL INHIBITOR/LIPID-TRANSFER PROTEIN/SEED STORAGE 2S ALBUMIN SUPERFAMILY PROTEIN-RELATED"/>
    <property type="match status" value="1"/>
</dbReference>
<dbReference type="GO" id="GO:0098552">
    <property type="term" value="C:side of membrane"/>
    <property type="evidence" value="ECO:0007669"/>
    <property type="project" value="UniProtKB-KW"/>
</dbReference>
<reference evidence="12" key="1">
    <citation type="journal article" date="2021" name="Nat. Commun.">
        <title>Genomic analyses provide insights into spinach domestication and the genetic basis of agronomic traits.</title>
        <authorList>
            <person name="Cai X."/>
            <person name="Sun X."/>
            <person name="Xu C."/>
            <person name="Sun H."/>
            <person name="Wang X."/>
            <person name="Ge C."/>
            <person name="Zhang Z."/>
            <person name="Wang Q."/>
            <person name="Fei Z."/>
            <person name="Jiao C."/>
            <person name="Wang Q."/>
        </authorList>
    </citation>
    <scope>NUCLEOTIDE SEQUENCE [LARGE SCALE GENOMIC DNA]</scope>
    <source>
        <strain evidence="12">cv. Varoflay</strain>
    </source>
</reference>
<reference evidence="13" key="2">
    <citation type="submission" date="2025-08" db="UniProtKB">
        <authorList>
            <consortium name="RefSeq"/>
        </authorList>
    </citation>
    <scope>IDENTIFICATION</scope>
    <source>
        <tissue evidence="13">Leaf</tissue>
    </source>
</reference>
<dbReference type="GO" id="GO:0006869">
    <property type="term" value="P:lipid transport"/>
    <property type="evidence" value="ECO:0007669"/>
    <property type="project" value="InterPro"/>
</dbReference>
<evidence type="ECO:0000313" key="13">
    <source>
        <dbReference type="RefSeq" id="XP_021841950.1"/>
    </source>
</evidence>
<evidence type="ECO:0000256" key="1">
    <source>
        <dbReference type="ARBA" id="ARBA00004609"/>
    </source>
</evidence>
<dbReference type="SUPFAM" id="SSF47699">
    <property type="entry name" value="Bifunctional inhibitor/lipid-transfer protein/seed storage 2S albumin"/>
    <property type="match status" value="1"/>
</dbReference>
<protein>
    <submittedName>
        <fullName evidence="13">Non-specific lipid transfer protein GPI-anchored 5</fullName>
    </submittedName>
</protein>
<comment type="similarity">
    <text evidence="2">Belongs to the plant LTP family.</text>
</comment>
<keyword evidence="7" id="KW-0325">Glycoprotein</keyword>
<sequence length="165" mass="16462">METPKNAIVLVLVMSSMWVISMGQSGISGDCTNVLVTLSPCLNYITGNSSTPSSGCCSQLGNVVTSSPQCLCEILNGGASGLAAGLNINQTQALTLPNACNVQTPPLSRCNNGGSSAGSPLGSPSGGGSRTTTPTDGGDSSDAKMSKLPAIPALFAVFFVASLAF</sequence>
<evidence type="ECO:0000259" key="11">
    <source>
        <dbReference type="SMART" id="SM00499"/>
    </source>
</evidence>
<keyword evidence="12" id="KW-1185">Reference proteome</keyword>
<keyword evidence="6" id="KW-1015">Disulfide bond</keyword>
<organism evidence="12 13">
    <name type="scientific">Spinacia oleracea</name>
    <name type="common">Spinach</name>
    <dbReference type="NCBI Taxonomy" id="3562"/>
    <lineage>
        <taxon>Eukaryota</taxon>
        <taxon>Viridiplantae</taxon>
        <taxon>Streptophyta</taxon>
        <taxon>Embryophyta</taxon>
        <taxon>Tracheophyta</taxon>
        <taxon>Spermatophyta</taxon>
        <taxon>Magnoliopsida</taxon>
        <taxon>eudicotyledons</taxon>
        <taxon>Gunneridae</taxon>
        <taxon>Pentapetalae</taxon>
        <taxon>Caryophyllales</taxon>
        <taxon>Chenopodiaceae</taxon>
        <taxon>Chenopodioideae</taxon>
        <taxon>Anserineae</taxon>
        <taxon>Spinacia</taxon>
    </lineage>
</organism>